<dbReference type="Proteomes" id="UP000256964">
    <property type="component" value="Unassembled WGS sequence"/>
</dbReference>
<keyword evidence="8" id="KW-0805">Transcription regulation</keyword>
<gene>
    <name evidence="14" type="ORF">OH76DRAFT_146132</name>
</gene>
<dbReference type="GO" id="GO:0016579">
    <property type="term" value="P:protein deubiquitination"/>
    <property type="evidence" value="ECO:0007669"/>
    <property type="project" value="InterPro"/>
</dbReference>
<dbReference type="OrthoDB" id="10063692at2759"/>
<keyword evidence="5" id="KW-0833">Ubl conjugation pathway</keyword>
<evidence type="ECO:0000256" key="9">
    <source>
        <dbReference type="ARBA" id="ARBA00023163"/>
    </source>
</evidence>
<dbReference type="EC" id="3.4.19.12" evidence="3"/>
<evidence type="ECO:0000256" key="6">
    <source>
        <dbReference type="ARBA" id="ARBA00022801"/>
    </source>
</evidence>
<dbReference type="InterPro" id="IPR006155">
    <property type="entry name" value="Josephin"/>
</dbReference>
<organism evidence="14 15">
    <name type="scientific">Lentinus brumalis</name>
    <dbReference type="NCBI Taxonomy" id="2498619"/>
    <lineage>
        <taxon>Eukaryota</taxon>
        <taxon>Fungi</taxon>
        <taxon>Dikarya</taxon>
        <taxon>Basidiomycota</taxon>
        <taxon>Agaricomycotina</taxon>
        <taxon>Agaricomycetes</taxon>
        <taxon>Polyporales</taxon>
        <taxon>Polyporaceae</taxon>
        <taxon>Lentinus</taxon>
    </lineage>
</organism>
<evidence type="ECO:0000313" key="15">
    <source>
        <dbReference type="Proteomes" id="UP000256964"/>
    </source>
</evidence>
<evidence type="ECO:0000256" key="10">
    <source>
        <dbReference type="ARBA" id="ARBA00023242"/>
    </source>
</evidence>
<comment type="caution">
    <text evidence="11">Lacks conserved residue(s) required for the propagation of feature annotation.</text>
</comment>
<accession>A0A371CP89</accession>
<dbReference type="PANTHER" id="PTHR14159:SF0">
    <property type="entry name" value="ATAXIN-3-RELATED"/>
    <property type="match status" value="1"/>
</dbReference>
<dbReference type="PROSITE" id="PS50957">
    <property type="entry name" value="JOSEPHIN"/>
    <property type="match status" value="1"/>
</dbReference>
<feature type="domain" description="Josephin" evidence="13">
    <location>
        <begin position="8"/>
        <end position="169"/>
    </location>
</feature>
<evidence type="ECO:0000259" key="13">
    <source>
        <dbReference type="PROSITE" id="PS50957"/>
    </source>
</evidence>
<proteinExistence type="predicted"/>
<evidence type="ECO:0000256" key="11">
    <source>
        <dbReference type="PROSITE-ProRule" id="PRU00331"/>
    </source>
</evidence>
<dbReference type="Pfam" id="PF02099">
    <property type="entry name" value="Josephin"/>
    <property type="match status" value="1"/>
</dbReference>
<evidence type="ECO:0000256" key="8">
    <source>
        <dbReference type="ARBA" id="ARBA00023015"/>
    </source>
</evidence>
<evidence type="ECO:0000256" key="1">
    <source>
        <dbReference type="ARBA" id="ARBA00000707"/>
    </source>
</evidence>
<evidence type="ECO:0000256" key="12">
    <source>
        <dbReference type="SAM" id="MobiDB-lite"/>
    </source>
</evidence>
<dbReference type="GO" id="GO:0005634">
    <property type="term" value="C:nucleus"/>
    <property type="evidence" value="ECO:0007669"/>
    <property type="project" value="UniProtKB-SubCell"/>
</dbReference>
<keyword evidence="9" id="KW-0804">Transcription</keyword>
<feature type="compositionally biased region" description="Acidic residues" evidence="12">
    <location>
        <begin position="50"/>
        <end position="61"/>
    </location>
</feature>
<dbReference type="GO" id="GO:0004843">
    <property type="term" value="F:cysteine-type deubiquitinase activity"/>
    <property type="evidence" value="ECO:0007669"/>
    <property type="project" value="UniProtKB-EC"/>
</dbReference>
<evidence type="ECO:0000256" key="3">
    <source>
        <dbReference type="ARBA" id="ARBA00012759"/>
    </source>
</evidence>
<evidence type="ECO:0000256" key="2">
    <source>
        <dbReference type="ARBA" id="ARBA00004123"/>
    </source>
</evidence>
<dbReference type="InterPro" id="IPR033865">
    <property type="entry name" value="Ataxin-3"/>
</dbReference>
<dbReference type="SMART" id="SM01246">
    <property type="entry name" value="Josephin"/>
    <property type="match status" value="1"/>
</dbReference>
<evidence type="ECO:0000313" key="14">
    <source>
        <dbReference type="EMBL" id="RDX42062.1"/>
    </source>
</evidence>
<dbReference type="Gene3D" id="3.90.70.40">
    <property type="match status" value="1"/>
</dbReference>
<keyword evidence="15" id="KW-1185">Reference proteome</keyword>
<dbReference type="STRING" id="139420.A0A371CP89"/>
<dbReference type="AlphaFoldDB" id="A0A371CP89"/>
<keyword evidence="4" id="KW-0645">Protease</keyword>
<keyword evidence="6" id="KW-0378">Hydrolase</keyword>
<dbReference type="EMBL" id="KZ857494">
    <property type="protein sequence ID" value="RDX42062.1"/>
    <property type="molecule type" value="Genomic_DNA"/>
</dbReference>
<feature type="region of interest" description="Disordered" evidence="12">
    <location>
        <begin position="50"/>
        <end position="75"/>
    </location>
</feature>
<comment type="subcellular location">
    <subcellularLocation>
        <location evidence="2">Nucleus</location>
    </subcellularLocation>
</comment>
<keyword evidence="7" id="KW-0788">Thiol protease</keyword>
<evidence type="ECO:0000256" key="4">
    <source>
        <dbReference type="ARBA" id="ARBA00022670"/>
    </source>
</evidence>
<sequence>MATVQNIIPLIYHEKQEPGEMLCAQHALNSLLQGQYFSAPDLSEIAHELDEDESRELDEEERAQTSNNMDDTAHRPDAFRLPVDRQYCLLRGDQTESYRWPLSSRAISFDNDRRRGGGSIGGLAIPHPDGLQPCSHALCRSDARPRPTWTYRYISPMPHAFQNHIMVVR</sequence>
<keyword evidence="10" id="KW-0539">Nucleus</keyword>
<dbReference type="PANTHER" id="PTHR14159">
    <property type="entry name" value="ATAXIN-3-RELATED"/>
    <property type="match status" value="1"/>
</dbReference>
<comment type="catalytic activity">
    <reaction evidence="1">
        <text>Thiol-dependent hydrolysis of ester, thioester, amide, peptide and isopeptide bonds formed by the C-terminal Gly of ubiquitin (a 76-residue protein attached to proteins as an intracellular targeting signal).</text>
        <dbReference type="EC" id="3.4.19.12"/>
    </reaction>
</comment>
<evidence type="ECO:0000256" key="7">
    <source>
        <dbReference type="ARBA" id="ARBA00022807"/>
    </source>
</evidence>
<dbReference type="GO" id="GO:0006508">
    <property type="term" value="P:proteolysis"/>
    <property type="evidence" value="ECO:0007669"/>
    <property type="project" value="UniProtKB-KW"/>
</dbReference>
<evidence type="ECO:0000256" key="5">
    <source>
        <dbReference type="ARBA" id="ARBA00022786"/>
    </source>
</evidence>
<name>A0A371CP89_9APHY</name>
<protein>
    <recommendedName>
        <fullName evidence="3">ubiquitinyl hydrolase 1</fullName>
        <ecNumber evidence="3">3.4.19.12</ecNumber>
    </recommendedName>
</protein>
<reference evidence="14 15" key="1">
    <citation type="journal article" date="2018" name="Biotechnol. Biofuels">
        <title>Integrative visual omics of the white-rot fungus Polyporus brumalis exposes the biotechnological potential of its oxidative enzymes for delignifying raw plant biomass.</title>
        <authorList>
            <person name="Miyauchi S."/>
            <person name="Rancon A."/>
            <person name="Drula E."/>
            <person name="Hage H."/>
            <person name="Chaduli D."/>
            <person name="Favel A."/>
            <person name="Grisel S."/>
            <person name="Henrissat B."/>
            <person name="Herpoel-Gimbert I."/>
            <person name="Ruiz-Duenas F.J."/>
            <person name="Chevret D."/>
            <person name="Hainaut M."/>
            <person name="Lin J."/>
            <person name="Wang M."/>
            <person name="Pangilinan J."/>
            <person name="Lipzen A."/>
            <person name="Lesage-Meessen L."/>
            <person name="Navarro D."/>
            <person name="Riley R."/>
            <person name="Grigoriev I.V."/>
            <person name="Zhou S."/>
            <person name="Raouche S."/>
            <person name="Rosso M.N."/>
        </authorList>
    </citation>
    <scope>NUCLEOTIDE SEQUENCE [LARGE SCALE GENOMIC DNA]</scope>
    <source>
        <strain evidence="14 15">BRFM 1820</strain>
    </source>
</reference>